<dbReference type="InterPro" id="IPR029063">
    <property type="entry name" value="SAM-dependent_MTases_sf"/>
</dbReference>
<keyword evidence="5" id="KW-1185">Reference proteome</keyword>
<dbReference type="InterPro" id="IPR004298">
    <property type="entry name" value="Nicotian_synth"/>
</dbReference>
<keyword evidence="2" id="KW-0808">Transferase</keyword>
<dbReference type="GO" id="GO:0030418">
    <property type="term" value="P:nicotianamine biosynthetic process"/>
    <property type="evidence" value="ECO:0007669"/>
    <property type="project" value="InterPro"/>
</dbReference>
<keyword evidence="3" id="KW-0949">S-adenosyl-L-methionine</keyword>
<evidence type="ECO:0000256" key="3">
    <source>
        <dbReference type="ARBA" id="ARBA00022691"/>
    </source>
</evidence>
<evidence type="ECO:0000313" key="4">
    <source>
        <dbReference type="EMBL" id="KAK3358840.1"/>
    </source>
</evidence>
<name>A0AAJ0HPJ6_9PEZI</name>
<comment type="similarity">
    <text evidence="1">Belongs to the nicotianamine synthase (NAS)-like family.</text>
</comment>
<gene>
    <name evidence="4" type="ORF">B0T25DRAFT_531281</name>
</gene>
<dbReference type="Gene3D" id="3.40.50.150">
    <property type="entry name" value="Vaccinia Virus protein VP39"/>
    <property type="match status" value="1"/>
</dbReference>
<dbReference type="PANTHER" id="PTHR32266">
    <property type="entry name" value="NICOTIANAMINE SYNTHASE 3"/>
    <property type="match status" value="1"/>
</dbReference>
<protein>
    <submittedName>
        <fullName evidence="4">Nicotianamine synthase</fullName>
    </submittedName>
</protein>
<organism evidence="4 5">
    <name type="scientific">Lasiosphaeria hispida</name>
    <dbReference type="NCBI Taxonomy" id="260671"/>
    <lineage>
        <taxon>Eukaryota</taxon>
        <taxon>Fungi</taxon>
        <taxon>Dikarya</taxon>
        <taxon>Ascomycota</taxon>
        <taxon>Pezizomycotina</taxon>
        <taxon>Sordariomycetes</taxon>
        <taxon>Sordariomycetidae</taxon>
        <taxon>Sordariales</taxon>
        <taxon>Lasiosphaeriaceae</taxon>
        <taxon>Lasiosphaeria</taxon>
    </lineage>
</organism>
<evidence type="ECO:0000256" key="2">
    <source>
        <dbReference type="ARBA" id="ARBA00022679"/>
    </source>
</evidence>
<dbReference type="AlphaFoldDB" id="A0AAJ0HPJ6"/>
<sequence length="346" mass="37908">MSFFLSWLGLRPKAQITQPPAYLCTQSQESITIIEKEDVTAWQKMDAQKEAAIGIANTVVATHTELCKLTSYAPGETINRLLGNLVSVCSQIHETDVVQEVLDNADLQAMLPSLRIICALAESELESHWNAQILAGSNEPEHVFSRLKSFPYYENYEDLTRMELFAILSATKTAPQKFAFLGSGPLPLTSLCLLDLLNSSSRDSVKYMANMPENAKPTVLNIDIDASALDSSRNLSAALGPRGEGMEFKCVAAGSEDQSLVEYDVVYVAALVGQSQEQKEEILLKVASRMRKGALVVIRSAWGLRTCLYAQVDITTERILGVLEPCVVMDPYTGVVNSVIVAKVRA</sequence>
<reference evidence="4" key="2">
    <citation type="submission" date="2023-06" db="EMBL/GenBank/DDBJ databases">
        <authorList>
            <consortium name="Lawrence Berkeley National Laboratory"/>
            <person name="Haridas S."/>
            <person name="Hensen N."/>
            <person name="Bonometti L."/>
            <person name="Westerberg I."/>
            <person name="Brannstrom I.O."/>
            <person name="Guillou S."/>
            <person name="Cros-Aarteil S."/>
            <person name="Calhoun S."/>
            <person name="Kuo A."/>
            <person name="Mondo S."/>
            <person name="Pangilinan J."/>
            <person name="Riley R."/>
            <person name="Labutti K."/>
            <person name="Andreopoulos B."/>
            <person name="Lipzen A."/>
            <person name="Chen C."/>
            <person name="Yanf M."/>
            <person name="Daum C."/>
            <person name="Ng V."/>
            <person name="Clum A."/>
            <person name="Steindorff A."/>
            <person name="Ohm R."/>
            <person name="Martin F."/>
            <person name="Silar P."/>
            <person name="Natvig D."/>
            <person name="Lalanne C."/>
            <person name="Gautier V."/>
            <person name="Ament-Velasquez S.L."/>
            <person name="Kruys A."/>
            <person name="Hutchinson M.I."/>
            <person name="Powell A.J."/>
            <person name="Barry K."/>
            <person name="Miller A.N."/>
            <person name="Grigoriev I.V."/>
            <person name="Debuchy R."/>
            <person name="Gladieux P."/>
            <person name="Thoren M.H."/>
            <person name="Johannesson H."/>
        </authorList>
    </citation>
    <scope>NUCLEOTIDE SEQUENCE</scope>
    <source>
        <strain evidence="4">CBS 955.72</strain>
    </source>
</reference>
<evidence type="ECO:0000256" key="1">
    <source>
        <dbReference type="ARBA" id="ARBA00007009"/>
    </source>
</evidence>
<reference evidence="4" key="1">
    <citation type="journal article" date="2023" name="Mol. Phylogenet. Evol.">
        <title>Genome-scale phylogeny and comparative genomics of the fungal order Sordariales.</title>
        <authorList>
            <person name="Hensen N."/>
            <person name="Bonometti L."/>
            <person name="Westerberg I."/>
            <person name="Brannstrom I.O."/>
            <person name="Guillou S."/>
            <person name="Cros-Aarteil S."/>
            <person name="Calhoun S."/>
            <person name="Haridas S."/>
            <person name="Kuo A."/>
            <person name="Mondo S."/>
            <person name="Pangilinan J."/>
            <person name="Riley R."/>
            <person name="LaButti K."/>
            <person name="Andreopoulos B."/>
            <person name="Lipzen A."/>
            <person name="Chen C."/>
            <person name="Yan M."/>
            <person name="Daum C."/>
            <person name="Ng V."/>
            <person name="Clum A."/>
            <person name="Steindorff A."/>
            <person name="Ohm R.A."/>
            <person name="Martin F."/>
            <person name="Silar P."/>
            <person name="Natvig D.O."/>
            <person name="Lalanne C."/>
            <person name="Gautier V."/>
            <person name="Ament-Velasquez S.L."/>
            <person name="Kruys A."/>
            <person name="Hutchinson M.I."/>
            <person name="Powell A.J."/>
            <person name="Barry K."/>
            <person name="Miller A.N."/>
            <person name="Grigoriev I.V."/>
            <person name="Debuchy R."/>
            <person name="Gladieux P."/>
            <person name="Hiltunen Thoren M."/>
            <person name="Johannesson H."/>
        </authorList>
    </citation>
    <scope>NUCLEOTIDE SEQUENCE</scope>
    <source>
        <strain evidence="4">CBS 955.72</strain>
    </source>
</reference>
<dbReference type="Proteomes" id="UP001275084">
    <property type="component" value="Unassembled WGS sequence"/>
</dbReference>
<proteinExistence type="inferred from homology"/>
<dbReference type="PANTHER" id="PTHR32266:SF12">
    <property type="entry name" value="NICOTIANAMINE SYNTHASE 3"/>
    <property type="match status" value="1"/>
</dbReference>
<accession>A0AAJ0HPJ6</accession>
<dbReference type="PROSITE" id="PS51142">
    <property type="entry name" value="NAS"/>
    <property type="match status" value="1"/>
</dbReference>
<dbReference type="GO" id="GO:0030410">
    <property type="term" value="F:nicotianamine synthase activity"/>
    <property type="evidence" value="ECO:0007669"/>
    <property type="project" value="InterPro"/>
</dbReference>
<comment type="caution">
    <text evidence="4">The sequence shown here is derived from an EMBL/GenBank/DDBJ whole genome shotgun (WGS) entry which is preliminary data.</text>
</comment>
<dbReference type="Pfam" id="PF03059">
    <property type="entry name" value="NAS"/>
    <property type="match status" value="1"/>
</dbReference>
<evidence type="ECO:0000313" key="5">
    <source>
        <dbReference type="Proteomes" id="UP001275084"/>
    </source>
</evidence>
<dbReference type="EMBL" id="JAUIQD010000002">
    <property type="protein sequence ID" value="KAK3358840.1"/>
    <property type="molecule type" value="Genomic_DNA"/>
</dbReference>